<evidence type="ECO:0000313" key="4">
    <source>
        <dbReference type="Proteomes" id="UP001484239"/>
    </source>
</evidence>
<feature type="region of interest" description="Disordered" evidence="1">
    <location>
        <begin position="214"/>
        <end position="237"/>
    </location>
</feature>
<accession>A0ABU9E7W8</accession>
<dbReference type="EMBL" id="JBBHLI010000003">
    <property type="protein sequence ID" value="MEK9500754.1"/>
    <property type="molecule type" value="Genomic_DNA"/>
</dbReference>
<dbReference type="SUPFAM" id="SSF49452">
    <property type="entry name" value="Starch-binding domain-like"/>
    <property type="match status" value="1"/>
</dbReference>
<keyword evidence="4" id="KW-1185">Reference proteome</keyword>
<dbReference type="InterPro" id="IPR006311">
    <property type="entry name" value="TAT_signal"/>
</dbReference>
<comment type="caution">
    <text evidence="3">The sequence shown here is derived from an EMBL/GenBank/DDBJ whole genome shotgun (WGS) entry which is preliminary data.</text>
</comment>
<evidence type="ECO:0000256" key="2">
    <source>
        <dbReference type="SAM" id="SignalP"/>
    </source>
</evidence>
<dbReference type="Gene3D" id="2.60.40.1120">
    <property type="entry name" value="Carboxypeptidase-like, regulatory domain"/>
    <property type="match status" value="1"/>
</dbReference>
<feature type="compositionally biased region" description="Gly residues" evidence="1">
    <location>
        <begin position="228"/>
        <end position="237"/>
    </location>
</feature>
<protein>
    <submittedName>
        <fullName evidence="3">Carboxypeptidase regulatory-like domain-containing protein</fullName>
    </submittedName>
</protein>
<keyword evidence="2" id="KW-0732">Signal</keyword>
<evidence type="ECO:0000313" key="3">
    <source>
        <dbReference type="EMBL" id="MEK9500754.1"/>
    </source>
</evidence>
<dbReference type="PROSITE" id="PS51318">
    <property type="entry name" value="TAT"/>
    <property type="match status" value="1"/>
</dbReference>
<sequence>MTACTSTPHRRRLLSALVALLAAAALAGCKDATLGPEVQGGIEGHVVDFRTGAAVAGASVTTAPPSEAILTDGSGAFVLDGLEAGTYQVTVRKAGYSPSTVSVSVREDRVARASVLLEEDSEEAEPAPLLAAEVVEFWNVTSGDSAFVEVEYRVRNLGSVATTAYEVYFQIRVGAASYFHEEGAEGLGVGQADGGRFRTWLPQSPASAVIVDGVWSDPPGSTPADSTGGAGGAPPGR</sequence>
<gene>
    <name evidence="3" type="ORF">WI372_07185</name>
</gene>
<name>A0ABU9E7W8_9BACT</name>
<organism evidence="3 4">
    <name type="scientific">Gaopeijia maritima</name>
    <dbReference type="NCBI Taxonomy" id="3119007"/>
    <lineage>
        <taxon>Bacteria</taxon>
        <taxon>Pseudomonadati</taxon>
        <taxon>Gemmatimonadota</taxon>
        <taxon>Longimicrobiia</taxon>
        <taxon>Gaopeijiales</taxon>
        <taxon>Gaopeijiaceae</taxon>
        <taxon>Gaopeijia</taxon>
    </lineage>
</organism>
<dbReference type="Proteomes" id="UP001484239">
    <property type="component" value="Unassembled WGS sequence"/>
</dbReference>
<dbReference type="Pfam" id="PF13620">
    <property type="entry name" value="CarboxypepD_reg"/>
    <property type="match status" value="1"/>
</dbReference>
<feature type="chain" id="PRO_5047535810" evidence="2">
    <location>
        <begin position="28"/>
        <end position="237"/>
    </location>
</feature>
<proteinExistence type="predicted"/>
<dbReference type="RefSeq" id="WP_405279750.1">
    <property type="nucleotide sequence ID" value="NZ_CP144380.1"/>
</dbReference>
<reference evidence="3 4" key="1">
    <citation type="submission" date="2024-02" db="EMBL/GenBank/DDBJ databases">
        <title>A novel Gemmatimonadota bacterium.</title>
        <authorList>
            <person name="Du Z.-J."/>
            <person name="Ye Y.-Q."/>
        </authorList>
    </citation>
    <scope>NUCLEOTIDE SEQUENCE [LARGE SCALE GENOMIC DNA]</scope>
    <source>
        <strain evidence="3 4">DH-20</strain>
    </source>
</reference>
<feature type="signal peptide" evidence="2">
    <location>
        <begin position="1"/>
        <end position="27"/>
    </location>
</feature>
<dbReference type="InterPro" id="IPR013784">
    <property type="entry name" value="Carb-bd-like_fold"/>
</dbReference>
<evidence type="ECO:0000256" key="1">
    <source>
        <dbReference type="SAM" id="MobiDB-lite"/>
    </source>
</evidence>